<keyword evidence="6" id="KW-1185">Reference proteome</keyword>
<dbReference type="InterPro" id="IPR035919">
    <property type="entry name" value="EAL_sf"/>
</dbReference>
<evidence type="ECO:0000313" key="5">
    <source>
        <dbReference type="EMBL" id="MCP1726836.1"/>
    </source>
</evidence>
<dbReference type="Gene3D" id="3.30.70.270">
    <property type="match status" value="1"/>
</dbReference>
<evidence type="ECO:0000313" key="6">
    <source>
        <dbReference type="Proteomes" id="UP001523550"/>
    </source>
</evidence>
<dbReference type="InterPro" id="IPR052155">
    <property type="entry name" value="Biofilm_reg_signaling"/>
</dbReference>
<dbReference type="CDD" id="cd01948">
    <property type="entry name" value="EAL"/>
    <property type="match status" value="1"/>
</dbReference>
<feature type="domain" description="EAL" evidence="3">
    <location>
        <begin position="482"/>
        <end position="739"/>
    </location>
</feature>
<dbReference type="Gene3D" id="3.30.450.20">
    <property type="entry name" value="PAS domain"/>
    <property type="match status" value="1"/>
</dbReference>
<sequence>MNRLSDFEDGFYRTLIASVPDAVYVHDIDGQILEANQAATRQTGYEQTELCRMTIMDLNPFRRPDDIQEMLSSLSRNCCASQVFRTRHRRADGEAIPVEVHVTPVRQEGHVFFLAVVRDMSDRERLEMDLQDKVEFDQLLLDISSRLVNIDPEDIDQVIHQLLADIGAFFQAGRSYVFTIDHDAKTFSNTHEWSDDGVAPEIDHLQRLPFDAFPWLMKNILNRQVAHAPNILDLPDEVAHEREEYRRQRIRSLIIAPIVRGDMVTGLFGLDTVRDKRYWNEDIRNNLRLLGQLLANAMDAAGLGRQLKHLAYHDSLTQLPNRQLLKDRIEQGISRCQRESLRLAVMLLDLDDFKLVNDTLSHSAGDELLCQVAKRLTEILRDTDTVARLGGDEFVLVTQVRDADEAAELAKRALDNVSRPIRLQGQRIVTHPSIGISLFPDDDHNHDTLMRNADLAMYAAKAAGKNRFAFYDQSMTDHARNMLHLRHELVQGIQEGQLLLHFQPRVDLRSRRVCGMEALVRWQHPERGLLMPGMFLPLAERSDLICLIDHWVLETARKEMLPLAEFMGSIRIAVNLSARDLYDSEHLDHLLSILKQNFSHGGVLLELEITESTLMQDVDAAIAQLHRIKQVIPGVRIAIDDFGSGYSSLNYLRRLPIDILKIDQSFIRDLGGENPSAEAIIRSIIELARNLGMRVVAEGIETESEALLVQGLGCDEAQGYFYSQPVPMDELIGRLDRNLTLSQAI</sequence>
<dbReference type="SMART" id="SM00267">
    <property type="entry name" value="GGDEF"/>
    <property type="match status" value="1"/>
</dbReference>
<dbReference type="InterPro" id="IPR001610">
    <property type="entry name" value="PAC"/>
</dbReference>
<accession>A0ABT1G6A7</accession>
<dbReference type="InterPro" id="IPR000700">
    <property type="entry name" value="PAS-assoc_C"/>
</dbReference>
<dbReference type="NCBIfam" id="TIGR00254">
    <property type="entry name" value="GGDEF"/>
    <property type="match status" value="1"/>
</dbReference>
<dbReference type="PANTHER" id="PTHR44757:SF2">
    <property type="entry name" value="BIOFILM ARCHITECTURE MAINTENANCE PROTEIN MBAA"/>
    <property type="match status" value="1"/>
</dbReference>
<dbReference type="NCBIfam" id="TIGR00229">
    <property type="entry name" value="sensory_box"/>
    <property type="match status" value="1"/>
</dbReference>
<dbReference type="SUPFAM" id="SSF55073">
    <property type="entry name" value="Nucleotide cyclase"/>
    <property type="match status" value="1"/>
</dbReference>
<dbReference type="Proteomes" id="UP001523550">
    <property type="component" value="Unassembled WGS sequence"/>
</dbReference>
<dbReference type="SMART" id="SM00086">
    <property type="entry name" value="PAC"/>
    <property type="match status" value="1"/>
</dbReference>
<evidence type="ECO:0000259" key="3">
    <source>
        <dbReference type="PROSITE" id="PS50883"/>
    </source>
</evidence>
<feature type="domain" description="GGDEF" evidence="4">
    <location>
        <begin position="341"/>
        <end position="473"/>
    </location>
</feature>
<dbReference type="Gene3D" id="3.30.450.40">
    <property type="match status" value="1"/>
</dbReference>
<dbReference type="SMART" id="SM00052">
    <property type="entry name" value="EAL"/>
    <property type="match status" value="1"/>
</dbReference>
<feature type="domain" description="PAC" evidence="2">
    <location>
        <begin position="82"/>
        <end position="132"/>
    </location>
</feature>
<dbReference type="SUPFAM" id="SSF55781">
    <property type="entry name" value="GAF domain-like"/>
    <property type="match status" value="1"/>
</dbReference>
<comment type="caution">
    <text evidence="5">The sequence shown here is derived from an EMBL/GenBank/DDBJ whole genome shotgun (WGS) entry which is preliminary data.</text>
</comment>
<dbReference type="InterPro" id="IPR001633">
    <property type="entry name" value="EAL_dom"/>
</dbReference>
<dbReference type="RefSeq" id="WP_253445743.1">
    <property type="nucleotide sequence ID" value="NZ_JALJYF010000001.1"/>
</dbReference>
<name>A0ABT1G6A7_9GAMM</name>
<dbReference type="InterPro" id="IPR000160">
    <property type="entry name" value="GGDEF_dom"/>
</dbReference>
<organism evidence="5 6">
    <name type="scientific">Natronospira proteinivora</name>
    <dbReference type="NCBI Taxonomy" id="1807133"/>
    <lineage>
        <taxon>Bacteria</taxon>
        <taxon>Pseudomonadati</taxon>
        <taxon>Pseudomonadota</taxon>
        <taxon>Gammaproteobacteria</taxon>
        <taxon>Natronospirales</taxon>
        <taxon>Natronospiraceae</taxon>
        <taxon>Natronospira</taxon>
    </lineage>
</organism>
<dbReference type="InterPro" id="IPR003018">
    <property type="entry name" value="GAF"/>
</dbReference>
<dbReference type="InterPro" id="IPR043128">
    <property type="entry name" value="Rev_trsase/Diguanyl_cyclase"/>
</dbReference>
<dbReference type="InterPro" id="IPR013767">
    <property type="entry name" value="PAS_fold"/>
</dbReference>
<dbReference type="InterPro" id="IPR035965">
    <property type="entry name" value="PAS-like_dom_sf"/>
</dbReference>
<dbReference type="InterPro" id="IPR029787">
    <property type="entry name" value="Nucleotide_cyclase"/>
</dbReference>
<proteinExistence type="predicted"/>
<evidence type="ECO:0000259" key="4">
    <source>
        <dbReference type="PROSITE" id="PS50887"/>
    </source>
</evidence>
<dbReference type="PROSITE" id="PS50883">
    <property type="entry name" value="EAL"/>
    <property type="match status" value="1"/>
</dbReference>
<dbReference type="PROSITE" id="PS50113">
    <property type="entry name" value="PAC"/>
    <property type="match status" value="1"/>
</dbReference>
<dbReference type="Pfam" id="PF00990">
    <property type="entry name" value="GGDEF"/>
    <property type="match status" value="1"/>
</dbReference>
<gene>
    <name evidence="5" type="ORF">J2T60_000801</name>
</gene>
<feature type="domain" description="PAS" evidence="1">
    <location>
        <begin position="8"/>
        <end position="76"/>
    </location>
</feature>
<dbReference type="PROSITE" id="PS50887">
    <property type="entry name" value="GGDEF"/>
    <property type="match status" value="1"/>
</dbReference>
<dbReference type="Pfam" id="PF01590">
    <property type="entry name" value="GAF"/>
    <property type="match status" value="1"/>
</dbReference>
<dbReference type="PANTHER" id="PTHR44757">
    <property type="entry name" value="DIGUANYLATE CYCLASE DGCP"/>
    <property type="match status" value="1"/>
</dbReference>
<evidence type="ECO:0000259" key="1">
    <source>
        <dbReference type="PROSITE" id="PS50112"/>
    </source>
</evidence>
<protein>
    <submittedName>
        <fullName evidence="5">Diguanylate cyclase (GGDEF)-like protein/PAS domain S-box-containing protein</fullName>
    </submittedName>
</protein>
<dbReference type="Gene3D" id="3.20.20.450">
    <property type="entry name" value="EAL domain"/>
    <property type="match status" value="1"/>
</dbReference>
<dbReference type="CDD" id="cd01949">
    <property type="entry name" value="GGDEF"/>
    <property type="match status" value="1"/>
</dbReference>
<reference evidence="5 6" key="1">
    <citation type="submission" date="2022-03" db="EMBL/GenBank/DDBJ databases">
        <title>Genomic Encyclopedia of Type Strains, Phase III (KMG-III): the genomes of soil and plant-associated and newly described type strains.</title>
        <authorList>
            <person name="Whitman W."/>
        </authorList>
    </citation>
    <scope>NUCLEOTIDE SEQUENCE [LARGE SCALE GENOMIC DNA]</scope>
    <source>
        <strain evidence="5 6">BSker1</strain>
    </source>
</reference>
<dbReference type="SUPFAM" id="SSF55785">
    <property type="entry name" value="PYP-like sensor domain (PAS domain)"/>
    <property type="match status" value="1"/>
</dbReference>
<dbReference type="Pfam" id="PF00563">
    <property type="entry name" value="EAL"/>
    <property type="match status" value="1"/>
</dbReference>
<dbReference type="PROSITE" id="PS50112">
    <property type="entry name" value="PAS"/>
    <property type="match status" value="1"/>
</dbReference>
<dbReference type="InterPro" id="IPR029016">
    <property type="entry name" value="GAF-like_dom_sf"/>
</dbReference>
<dbReference type="InterPro" id="IPR000014">
    <property type="entry name" value="PAS"/>
</dbReference>
<evidence type="ECO:0000259" key="2">
    <source>
        <dbReference type="PROSITE" id="PS50113"/>
    </source>
</evidence>
<dbReference type="CDD" id="cd00130">
    <property type="entry name" value="PAS"/>
    <property type="match status" value="1"/>
</dbReference>
<dbReference type="Pfam" id="PF00989">
    <property type="entry name" value="PAS"/>
    <property type="match status" value="1"/>
</dbReference>
<dbReference type="SMART" id="SM00065">
    <property type="entry name" value="GAF"/>
    <property type="match status" value="1"/>
</dbReference>
<dbReference type="SUPFAM" id="SSF141868">
    <property type="entry name" value="EAL domain-like"/>
    <property type="match status" value="1"/>
</dbReference>
<dbReference type="SMART" id="SM00091">
    <property type="entry name" value="PAS"/>
    <property type="match status" value="1"/>
</dbReference>
<dbReference type="EMBL" id="JALJYF010000001">
    <property type="protein sequence ID" value="MCP1726836.1"/>
    <property type="molecule type" value="Genomic_DNA"/>
</dbReference>